<dbReference type="GO" id="GO:0006355">
    <property type="term" value="P:regulation of DNA-templated transcription"/>
    <property type="evidence" value="ECO:0007669"/>
    <property type="project" value="InterPro"/>
</dbReference>
<dbReference type="Gene3D" id="1.10.1220.10">
    <property type="entry name" value="Met repressor-like"/>
    <property type="match status" value="1"/>
</dbReference>
<reference evidence="4" key="1">
    <citation type="submission" date="2016-10" db="EMBL/GenBank/DDBJ databases">
        <authorList>
            <person name="Varghese N."/>
            <person name="Submissions S."/>
        </authorList>
    </citation>
    <scope>NUCLEOTIDE SEQUENCE [LARGE SCALE GENOMIC DNA]</scope>
    <source>
        <strain evidence="4">ATCC 700689</strain>
    </source>
</reference>
<evidence type="ECO:0000259" key="2">
    <source>
        <dbReference type="Pfam" id="PF03869"/>
    </source>
</evidence>
<dbReference type="Proteomes" id="UP000182894">
    <property type="component" value="Unassembled WGS sequence"/>
</dbReference>
<evidence type="ECO:0000256" key="1">
    <source>
        <dbReference type="SAM" id="Coils"/>
    </source>
</evidence>
<protein>
    <submittedName>
        <fullName evidence="3">Arc-like DNA binding domain-containing protein</fullName>
    </submittedName>
</protein>
<dbReference type="InterPro" id="IPR010985">
    <property type="entry name" value="Ribbon_hlx_hlx"/>
</dbReference>
<dbReference type="AlphaFoldDB" id="A0A1G8QY31"/>
<dbReference type="InterPro" id="IPR005569">
    <property type="entry name" value="Arc_DNA-bd_dom"/>
</dbReference>
<evidence type="ECO:0000313" key="4">
    <source>
        <dbReference type="Proteomes" id="UP000182894"/>
    </source>
</evidence>
<feature type="domain" description="Arc-like DNA binding" evidence="2">
    <location>
        <begin position="7"/>
        <end position="51"/>
    </location>
</feature>
<feature type="coiled-coil region" evidence="1">
    <location>
        <begin position="72"/>
        <end position="106"/>
    </location>
</feature>
<dbReference type="Pfam" id="PF03869">
    <property type="entry name" value="Arc"/>
    <property type="match status" value="1"/>
</dbReference>
<dbReference type="InterPro" id="IPR013321">
    <property type="entry name" value="Arc_rbn_hlx_hlx"/>
</dbReference>
<accession>A0A1G8QY31</accession>
<keyword evidence="1" id="KW-0175">Coiled coil</keyword>
<name>A0A1G8QY31_9PSED</name>
<dbReference type="STRING" id="89065.SAMN05216605_121102"/>
<evidence type="ECO:0000313" key="3">
    <source>
        <dbReference type="EMBL" id="SDJ09644.1"/>
    </source>
</evidence>
<gene>
    <name evidence="3" type="ORF">SAMN05216605_121102</name>
</gene>
<proteinExistence type="predicted"/>
<keyword evidence="4" id="KW-1185">Reference proteome</keyword>
<organism evidence="3 4">
    <name type="scientific">Pseudomonas abietaniphila</name>
    <dbReference type="NCBI Taxonomy" id="89065"/>
    <lineage>
        <taxon>Bacteria</taxon>
        <taxon>Pseudomonadati</taxon>
        <taxon>Pseudomonadota</taxon>
        <taxon>Gammaproteobacteria</taxon>
        <taxon>Pseudomonadales</taxon>
        <taxon>Pseudomonadaceae</taxon>
        <taxon>Pseudomonas</taxon>
    </lineage>
</organism>
<dbReference type="RefSeq" id="WP_083370786.1">
    <property type="nucleotide sequence ID" value="NZ_FNCO01000021.1"/>
</dbReference>
<dbReference type="SUPFAM" id="SSF47598">
    <property type="entry name" value="Ribbon-helix-helix"/>
    <property type="match status" value="1"/>
</dbReference>
<dbReference type="EMBL" id="FNCO01000021">
    <property type="protein sequence ID" value="SDJ09644.1"/>
    <property type="molecule type" value="Genomic_DNA"/>
</dbReference>
<sequence length="124" mass="13775">MSKSYTSRTADKFVVRLPEGMRERIAEVSKESHRSMNSEIIARLERSLAEETGDEVSAQAPGVSKEWDLRALAQMTKRCEDVEKQRDDVEKQRDELEKLLAAALAGNASDMALKIPALKLAGNA</sequence>
<dbReference type="GO" id="GO:0003677">
    <property type="term" value="F:DNA binding"/>
    <property type="evidence" value="ECO:0007669"/>
    <property type="project" value="InterPro"/>
</dbReference>